<organism evidence="2 3">
    <name type="scientific">Candidatus Fervidibacter sacchari</name>
    <dbReference type="NCBI Taxonomy" id="1448929"/>
    <lineage>
        <taxon>Bacteria</taxon>
        <taxon>Candidatus Fervidibacterota</taxon>
        <taxon>Candidatus Fervidibacter</taxon>
    </lineage>
</organism>
<keyword evidence="3" id="KW-1185">Reference proteome</keyword>
<keyword evidence="1" id="KW-0472">Membrane</keyword>
<dbReference type="EMBL" id="JANUCP010000001">
    <property type="protein sequence ID" value="MCS3918005.1"/>
    <property type="molecule type" value="Genomic_DNA"/>
</dbReference>
<gene>
    <name evidence="2" type="ORF">M2350_000402</name>
</gene>
<dbReference type="RefSeq" id="WP_259093062.1">
    <property type="nucleotide sequence ID" value="NZ_CP130454.1"/>
</dbReference>
<evidence type="ECO:0000256" key="1">
    <source>
        <dbReference type="SAM" id="Phobius"/>
    </source>
</evidence>
<protein>
    <recommendedName>
        <fullName evidence="4">Carboxypeptidase regulatory-like domain-containing protein</fullName>
    </recommendedName>
</protein>
<keyword evidence="1" id="KW-1133">Transmembrane helix</keyword>
<comment type="caution">
    <text evidence="2">The sequence shown here is derived from an EMBL/GenBank/DDBJ whole genome shotgun (WGS) entry which is preliminary data.</text>
</comment>
<dbReference type="Proteomes" id="UP001204798">
    <property type="component" value="Unassembled WGS sequence"/>
</dbReference>
<keyword evidence="1" id="KW-0812">Transmembrane</keyword>
<accession>A0ABT2EJ81</accession>
<sequence length="439" mass="47763">MKRGQAIIAAVALFSIIALYSSIWLKEALFSISETRKLFSSLQAKLLCQSGVVLAKEKLKNGQIPSSLSFSLPEGEKIFVSFQPDETRTEVKVEVVGEVGGRRFSQKVNFSFPEGIGDKAISVFFCDPESRIPFSPYPLSLGKGLVRASLVLTLDEGAKVLPAKPFLGVEGKSVVGVSENGDLVVGTVPNQKGIFTFDGWWQIPHLPGPFSINFPFAPISLERVEDEKGPFKRVKVLPRFPRQYFLDEEKAHFSFSEHEGGKGVKISGWTEGFRCYGPFYANASISLSGNSIFALMEGREDKVQVTGEVSVSEGGSVRFVLGKEIISSLHECKERGFLQEKISPIFLPKPSWSSWLEETDPSLGGEGTVLPTFSILDLSQLEEGGKFFFKGDGFVTGEVKGGKGWVVVFCKGTLTVLGSILVGKGSYLALVAKGSCLDT</sequence>
<reference evidence="2 3" key="1">
    <citation type="submission" date="2022-08" db="EMBL/GenBank/DDBJ databases">
        <title>Bacterial and archaeal communities from various locations to study Microbial Dark Matter (Phase II).</title>
        <authorList>
            <person name="Stepanauskas R."/>
        </authorList>
    </citation>
    <scope>NUCLEOTIDE SEQUENCE [LARGE SCALE GENOMIC DNA]</scope>
    <source>
        <strain evidence="2 3">PD1</strain>
    </source>
</reference>
<evidence type="ECO:0000313" key="2">
    <source>
        <dbReference type="EMBL" id="MCS3918005.1"/>
    </source>
</evidence>
<proteinExistence type="predicted"/>
<evidence type="ECO:0000313" key="3">
    <source>
        <dbReference type="Proteomes" id="UP001204798"/>
    </source>
</evidence>
<feature type="transmembrane region" description="Helical" evidence="1">
    <location>
        <begin position="7"/>
        <end position="25"/>
    </location>
</feature>
<name>A0ABT2EJ81_9BACT</name>
<evidence type="ECO:0008006" key="4">
    <source>
        <dbReference type="Google" id="ProtNLM"/>
    </source>
</evidence>